<evidence type="ECO:0000256" key="3">
    <source>
        <dbReference type="ARBA" id="ARBA00022525"/>
    </source>
</evidence>
<evidence type="ECO:0000256" key="4">
    <source>
        <dbReference type="ARBA" id="ARBA00022670"/>
    </source>
</evidence>
<evidence type="ECO:0000256" key="5">
    <source>
        <dbReference type="ARBA" id="ARBA00022729"/>
    </source>
</evidence>
<evidence type="ECO:0000256" key="6">
    <source>
        <dbReference type="ARBA" id="ARBA00022801"/>
    </source>
</evidence>
<dbReference type="Ensembl" id="ENSBIXT00005045735.1">
    <property type="protein sequence ID" value="ENSBIXP00005011558.1"/>
    <property type="gene ID" value="ENSBIXG00005002535.1"/>
</dbReference>
<dbReference type="PROSITE" id="PS00134">
    <property type="entry name" value="TRYPSIN_HIS"/>
    <property type="match status" value="1"/>
</dbReference>
<dbReference type="PROSITE" id="PS50240">
    <property type="entry name" value="TRYPSIN_DOM"/>
    <property type="match status" value="1"/>
</dbReference>
<keyword evidence="6 11" id="KW-0378">Hydrolase</keyword>
<dbReference type="InterPro" id="IPR043504">
    <property type="entry name" value="Peptidase_S1_PA_chymotrypsin"/>
</dbReference>
<dbReference type="Gene3D" id="2.40.10.10">
    <property type="entry name" value="Trypsin-like serine proteases"/>
    <property type="match status" value="2"/>
</dbReference>
<keyword evidence="4 11" id="KW-0645">Protease</keyword>
<dbReference type="Ensembl" id="ENSBIXT00000045159.1">
    <property type="protein sequence ID" value="ENSBIXP00000011564.1"/>
    <property type="gene ID" value="ENSBIXG00000016796.1"/>
</dbReference>
<evidence type="ECO:0000256" key="7">
    <source>
        <dbReference type="ARBA" id="ARBA00022825"/>
    </source>
</evidence>
<name>A0A4W2G3Z2_BOBOX</name>
<keyword evidence="8" id="KW-0865">Zymogen</keyword>
<evidence type="ECO:0000256" key="10">
    <source>
        <dbReference type="ARBA" id="ARBA00023180"/>
    </source>
</evidence>
<evidence type="ECO:0000313" key="15">
    <source>
        <dbReference type="Proteomes" id="UP000429181"/>
    </source>
</evidence>
<dbReference type="SMART" id="SM00020">
    <property type="entry name" value="Tryp_SPc"/>
    <property type="match status" value="1"/>
</dbReference>
<dbReference type="InterPro" id="IPR009003">
    <property type="entry name" value="Peptidase_S1_PA"/>
</dbReference>
<comment type="subcellular location">
    <subcellularLocation>
        <location evidence="1">Secreted</location>
    </subcellularLocation>
</comment>
<dbReference type="Proteomes" id="UP000429181">
    <property type="component" value="Chromosome 18"/>
</dbReference>
<keyword evidence="3" id="KW-0964">Secreted</keyword>
<protein>
    <submittedName>
        <fullName evidence="13">Kallikrein related peptidase 11</fullName>
    </submittedName>
</protein>
<dbReference type="FunFam" id="2.40.10.10:FF:000056">
    <property type="entry name" value="Kallikrein related peptidase 11"/>
    <property type="match status" value="1"/>
</dbReference>
<dbReference type="GO" id="GO:0006508">
    <property type="term" value="P:proteolysis"/>
    <property type="evidence" value="ECO:0007669"/>
    <property type="project" value="UniProtKB-KW"/>
</dbReference>
<dbReference type="CDD" id="cd00190">
    <property type="entry name" value="Tryp_SPc"/>
    <property type="match status" value="1"/>
</dbReference>
<dbReference type="GeneTree" id="ENSGT01020000230389"/>
<sequence length="343" mass="36846">MHRADRPGDAMVAGGQHIQGPGPGWGVPPAPCPPGAKAGLGGQSSWARPGPPPACSPSWCLPLQDLLHQPHCCPLSPSPSAQEPGACPSPLQAMMTLQLIMFALVTGHVGGETRIIKGYECPPHSQPWQAALFQKTRLLCGATLIAPRWLLTAAHCRKPRYVVHLGAHSLGRQDGCEQTRTATKSFPHPDFNNSLPNKDHRNDIMLVKMVTPAHLTWAVRPLTVSPRCVPAGANCLISGWGTMSSPQLHLPHTLRCANVTIIKHRECEDAYPGNITDTMVCASVRKEGKDSCQGDSGGPLVCNGSLQGIISWGQDPCAVSKKPGVYTKVCKYVDWIQKTMENN</sequence>
<keyword evidence="9" id="KW-1015">Disulfide bond</keyword>
<feature type="domain" description="Peptidase S1" evidence="12">
    <location>
        <begin position="115"/>
        <end position="341"/>
    </location>
</feature>
<dbReference type="FunFam" id="2.40.10.10:FF:000010">
    <property type="entry name" value="Kallikrein related peptidase 11"/>
    <property type="match status" value="1"/>
</dbReference>
<evidence type="ECO:0000313" key="13">
    <source>
        <dbReference type="Ensembl" id="ENSBIXP00005011558.1"/>
    </source>
</evidence>
<keyword evidence="14" id="KW-1185">Reference proteome</keyword>
<dbReference type="PROSITE" id="PS00135">
    <property type="entry name" value="TRYPSIN_SER"/>
    <property type="match status" value="1"/>
</dbReference>
<dbReference type="OMA" id="ATISIPH"/>
<dbReference type="Pfam" id="PF00089">
    <property type="entry name" value="Trypsin"/>
    <property type="match status" value="1"/>
</dbReference>
<dbReference type="GO" id="GO:0004252">
    <property type="term" value="F:serine-type endopeptidase activity"/>
    <property type="evidence" value="ECO:0007669"/>
    <property type="project" value="InterPro"/>
</dbReference>
<reference evidence="14 15" key="1">
    <citation type="submission" date="2018-11" db="EMBL/GenBank/DDBJ databases">
        <title>Haplotype-resolved cattle genomes.</title>
        <authorList>
            <person name="Low W.Y."/>
            <person name="Tearle R."/>
            <person name="Bickhart D.M."/>
            <person name="Rosen B.D."/>
            <person name="Koren S."/>
            <person name="Rhie A."/>
            <person name="Hiendleder S."/>
            <person name="Phillippy A.M."/>
            <person name="Smith T.P.L."/>
            <person name="Williams J.L."/>
        </authorList>
    </citation>
    <scope>NUCLEOTIDE SEQUENCE [LARGE SCALE GENOMIC DNA]</scope>
</reference>
<evidence type="ECO:0000256" key="11">
    <source>
        <dbReference type="RuleBase" id="RU363034"/>
    </source>
</evidence>
<dbReference type="GO" id="GO:0030141">
    <property type="term" value="C:secretory granule"/>
    <property type="evidence" value="ECO:0007669"/>
    <property type="project" value="TreeGrafter"/>
</dbReference>
<dbReference type="PRINTS" id="PR00722">
    <property type="entry name" value="CHYMOTRYPSIN"/>
</dbReference>
<keyword evidence="5" id="KW-0732">Signal</keyword>
<dbReference type="InterPro" id="IPR018114">
    <property type="entry name" value="TRYPSIN_HIS"/>
</dbReference>
<dbReference type="AlphaFoldDB" id="A0A4W2G3Z2"/>
<evidence type="ECO:0000256" key="8">
    <source>
        <dbReference type="ARBA" id="ARBA00023145"/>
    </source>
</evidence>
<dbReference type="InterPro" id="IPR001314">
    <property type="entry name" value="Peptidase_S1A"/>
</dbReference>
<proteinExistence type="inferred from homology"/>
<dbReference type="Proteomes" id="UP000314981">
    <property type="component" value="Chromosome 18"/>
</dbReference>
<keyword evidence="7 11" id="KW-0720">Serine protease</keyword>
<organism evidence="13 15">
    <name type="scientific">Bos indicus x Bos taurus</name>
    <name type="common">Hybrid cattle</name>
    <dbReference type="NCBI Taxonomy" id="30522"/>
    <lineage>
        <taxon>Eukaryota</taxon>
        <taxon>Metazoa</taxon>
        <taxon>Chordata</taxon>
        <taxon>Craniata</taxon>
        <taxon>Vertebrata</taxon>
        <taxon>Euteleostomi</taxon>
        <taxon>Mammalia</taxon>
        <taxon>Eutheria</taxon>
        <taxon>Laurasiatheria</taxon>
        <taxon>Artiodactyla</taxon>
        <taxon>Ruminantia</taxon>
        <taxon>Pecora</taxon>
        <taxon>Bovidae</taxon>
        <taxon>Bovinae</taxon>
        <taxon>Bos</taxon>
    </lineage>
</organism>
<evidence type="ECO:0000313" key="14">
    <source>
        <dbReference type="Proteomes" id="UP000314981"/>
    </source>
</evidence>
<evidence type="ECO:0000259" key="12">
    <source>
        <dbReference type="PROSITE" id="PS50240"/>
    </source>
</evidence>
<dbReference type="InterPro" id="IPR033116">
    <property type="entry name" value="TRYPSIN_SER"/>
</dbReference>
<dbReference type="InterPro" id="IPR001254">
    <property type="entry name" value="Trypsin_dom"/>
</dbReference>
<dbReference type="STRING" id="30522.A0A4W2G3Z2"/>
<evidence type="ECO:0000256" key="1">
    <source>
        <dbReference type="ARBA" id="ARBA00004613"/>
    </source>
</evidence>
<dbReference type="PANTHER" id="PTHR24271">
    <property type="entry name" value="KALLIKREIN-RELATED"/>
    <property type="match status" value="1"/>
</dbReference>
<reference evidence="13" key="2">
    <citation type="submission" date="2025-05" db="UniProtKB">
        <authorList>
            <consortium name="Ensembl"/>
        </authorList>
    </citation>
    <scope>IDENTIFICATION</scope>
</reference>
<dbReference type="SMR" id="A0A4W2G3Z2"/>
<accession>A0A4W2G3Z2</accession>
<evidence type="ECO:0000256" key="9">
    <source>
        <dbReference type="ARBA" id="ARBA00023157"/>
    </source>
</evidence>
<keyword evidence="10" id="KW-0325">Glycoprotein</keyword>
<dbReference type="PANTHER" id="PTHR24271:SF68">
    <property type="entry name" value="KALLIKREIN-11"/>
    <property type="match status" value="1"/>
</dbReference>
<dbReference type="GO" id="GO:0005576">
    <property type="term" value="C:extracellular region"/>
    <property type="evidence" value="ECO:0007669"/>
    <property type="project" value="UniProtKB-SubCell"/>
</dbReference>
<dbReference type="SUPFAM" id="SSF50494">
    <property type="entry name" value="Trypsin-like serine proteases"/>
    <property type="match status" value="1"/>
</dbReference>
<gene>
    <name evidence="13" type="primary">KLK11</name>
</gene>
<evidence type="ECO:0000256" key="2">
    <source>
        <dbReference type="ARBA" id="ARBA00009228"/>
    </source>
</evidence>
<comment type="similarity">
    <text evidence="2">Belongs to the peptidase S1 family. Snake venom subfamily.</text>
</comment>